<evidence type="ECO:0000313" key="2">
    <source>
        <dbReference type="Proteomes" id="UP000024635"/>
    </source>
</evidence>
<comment type="caution">
    <text evidence="1">The sequence shown here is derived from an EMBL/GenBank/DDBJ whole genome shotgun (WGS) entry which is preliminary data.</text>
</comment>
<organism evidence="1 2">
    <name type="scientific">Ancylostoma ceylanicum</name>
    <dbReference type="NCBI Taxonomy" id="53326"/>
    <lineage>
        <taxon>Eukaryota</taxon>
        <taxon>Metazoa</taxon>
        <taxon>Ecdysozoa</taxon>
        <taxon>Nematoda</taxon>
        <taxon>Chromadorea</taxon>
        <taxon>Rhabditida</taxon>
        <taxon>Rhabditina</taxon>
        <taxon>Rhabditomorpha</taxon>
        <taxon>Strongyloidea</taxon>
        <taxon>Ancylostomatidae</taxon>
        <taxon>Ancylostomatinae</taxon>
        <taxon>Ancylostoma</taxon>
    </lineage>
</organism>
<protein>
    <submittedName>
        <fullName evidence="1">Uncharacterized protein</fullName>
    </submittedName>
</protein>
<name>A0A016W2T8_9BILA</name>
<proteinExistence type="predicted"/>
<reference evidence="2" key="1">
    <citation type="journal article" date="2015" name="Nat. Genet.">
        <title>The genome and transcriptome of the zoonotic hookworm Ancylostoma ceylanicum identify infection-specific gene families.</title>
        <authorList>
            <person name="Schwarz E.M."/>
            <person name="Hu Y."/>
            <person name="Antoshechkin I."/>
            <person name="Miller M.M."/>
            <person name="Sternberg P.W."/>
            <person name="Aroian R.V."/>
        </authorList>
    </citation>
    <scope>NUCLEOTIDE SEQUENCE</scope>
    <source>
        <strain evidence="2">HY135</strain>
    </source>
</reference>
<keyword evidence="2" id="KW-1185">Reference proteome</keyword>
<sequence length="77" mass="8701">MADTKMATLASMYTAVPPQVGRFFCVQITIVKVWQPSTRGTTHLGSEHFRECCLQNPSLSRTHSHNCSTYRRDGWLG</sequence>
<dbReference type="AlphaFoldDB" id="A0A016W2T8"/>
<dbReference type="EMBL" id="JARK01001338">
    <property type="protein sequence ID" value="EYC33577.1"/>
    <property type="molecule type" value="Genomic_DNA"/>
</dbReference>
<dbReference type="Proteomes" id="UP000024635">
    <property type="component" value="Unassembled WGS sequence"/>
</dbReference>
<gene>
    <name evidence="1" type="primary">Acey_s0002.g873</name>
    <name evidence="1" type="ORF">Y032_0002g873</name>
</gene>
<accession>A0A016W2T8</accession>
<evidence type="ECO:0000313" key="1">
    <source>
        <dbReference type="EMBL" id="EYC33577.1"/>
    </source>
</evidence>